<comment type="caution">
    <text evidence="3">The sequence shown here is derived from an EMBL/GenBank/DDBJ whole genome shotgun (WGS) entry which is preliminary data.</text>
</comment>
<evidence type="ECO:0000259" key="2">
    <source>
        <dbReference type="PROSITE" id="PS51831"/>
    </source>
</evidence>
<dbReference type="Pfam" id="PF01966">
    <property type="entry name" value="HD"/>
    <property type="match status" value="1"/>
</dbReference>
<dbReference type="PANTHER" id="PTHR35795">
    <property type="entry name" value="SLR1885 PROTEIN"/>
    <property type="match status" value="1"/>
</dbReference>
<proteinExistence type="predicted"/>
<sequence>MYNKLLLSIKNDLDENEKERFSSWACLSCQAVRRERDDDIEQGHRQSFSVDSDRILHSLAYSRYIDKTQVFYLIKNDHITHRVLHVQLVSKIARTIGRLLRLNEDLIEAIALGHDIGHTPFGHDGERFLSVLCESHQIGRFLHNIQGVRFLQEIERKGKGWNLTLQVLDGILCHDGEIHSQSIAPKREKNFKTLIIEIGEKEGDPSVDIWPMTLEGCVVRMADTISYIGRDIEDAIRLGLIARQDIPEDCKRVLGDTNGTIVYTLVEDLVANSLNREDLNFSNDVGFALKKLKEFNKRYIYQDSRVKGQTTKIKLMFELLFEKYLEDLKTGNENSPIYKGFLEGMSPKYVEQTPLAAIVRDSIAGMTDEYFLGQCRKNFFPEMNPNFFSQNLAGSI</sequence>
<dbReference type="PROSITE" id="PS51831">
    <property type="entry name" value="HD"/>
    <property type="match status" value="1"/>
</dbReference>
<dbReference type="InterPro" id="IPR026875">
    <property type="entry name" value="PHydrolase_assoc_dom"/>
</dbReference>
<evidence type="ECO:0000313" key="4">
    <source>
        <dbReference type="Proteomes" id="UP000650524"/>
    </source>
</evidence>
<dbReference type="AlphaFoldDB" id="A0A8J6T3E0"/>
<keyword evidence="1" id="KW-0378">Hydrolase</keyword>
<dbReference type="InterPro" id="IPR003607">
    <property type="entry name" value="HD/PDEase_dom"/>
</dbReference>
<dbReference type="SMART" id="SM00471">
    <property type="entry name" value="HDc"/>
    <property type="match status" value="1"/>
</dbReference>
<dbReference type="Pfam" id="PF13286">
    <property type="entry name" value="HD_assoc"/>
    <property type="match status" value="1"/>
</dbReference>
<evidence type="ECO:0000256" key="1">
    <source>
        <dbReference type="ARBA" id="ARBA00022801"/>
    </source>
</evidence>
<accession>A0A8J6T3E0</accession>
<dbReference type="InterPro" id="IPR006674">
    <property type="entry name" value="HD_domain"/>
</dbReference>
<organism evidence="3 4">
    <name type="scientific">Candidatus Desulfacyla euxinica</name>
    <dbReference type="NCBI Taxonomy" id="2841693"/>
    <lineage>
        <taxon>Bacteria</taxon>
        <taxon>Deltaproteobacteria</taxon>
        <taxon>Candidatus Desulfacyla</taxon>
    </lineage>
</organism>
<dbReference type="CDD" id="cd00077">
    <property type="entry name" value="HDc"/>
    <property type="match status" value="1"/>
</dbReference>
<dbReference type="InterPro" id="IPR051094">
    <property type="entry name" value="Diverse_Catalytic_Enzymes"/>
</dbReference>
<name>A0A8J6T3E0_9DELT</name>
<protein>
    <submittedName>
        <fullName evidence="3">HD domain-containing protein</fullName>
    </submittedName>
</protein>
<dbReference type="EMBL" id="JACNJD010000088">
    <property type="protein sequence ID" value="MBC8176092.1"/>
    <property type="molecule type" value="Genomic_DNA"/>
</dbReference>
<reference evidence="3 4" key="1">
    <citation type="submission" date="2020-08" db="EMBL/GenBank/DDBJ databases">
        <title>Bridging the membrane lipid divide: bacteria of the FCB group superphylum have the potential to synthesize archaeal ether lipids.</title>
        <authorList>
            <person name="Villanueva L."/>
            <person name="Von Meijenfeldt F.A.B."/>
            <person name="Westbye A.B."/>
            <person name="Yadav S."/>
            <person name="Hopmans E.C."/>
            <person name="Dutilh B.E."/>
            <person name="Sinninghe Damste J.S."/>
        </authorList>
    </citation>
    <scope>NUCLEOTIDE SEQUENCE [LARGE SCALE GENOMIC DNA]</scope>
    <source>
        <strain evidence="3">NIOZ-UU27</strain>
    </source>
</reference>
<evidence type="ECO:0000313" key="3">
    <source>
        <dbReference type="EMBL" id="MBC8176092.1"/>
    </source>
</evidence>
<dbReference type="Gene3D" id="1.10.3210.10">
    <property type="entry name" value="Hypothetical protein af1432"/>
    <property type="match status" value="1"/>
</dbReference>
<dbReference type="SUPFAM" id="SSF109604">
    <property type="entry name" value="HD-domain/PDEase-like"/>
    <property type="match status" value="1"/>
</dbReference>
<gene>
    <name evidence="3" type="ORF">H8E19_01700</name>
</gene>
<dbReference type="Proteomes" id="UP000650524">
    <property type="component" value="Unassembled WGS sequence"/>
</dbReference>
<feature type="domain" description="HD" evidence="2">
    <location>
        <begin position="82"/>
        <end position="228"/>
    </location>
</feature>
<dbReference type="PANTHER" id="PTHR35795:SF1">
    <property type="entry name" value="BIS(5'-NUCLEOSYL)-TETRAPHOSPHATASE, SYMMETRICAL"/>
    <property type="match status" value="1"/>
</dbReference>
<dbReference type="GO" id="GO:0016787">
    <property type="term" value="F:hydrolase activity"/>
    <property type="evidence" value="ECO:0007669"/>
    <property type="project" value="UniProtKB-KW"/>
</dbReference>